<sequence length="406" mass="45387">MTVDGRLPVTVLSGFLGAGKTTLLNHLLNNRDGRRMAVIVNDMSEVNIDADLVRAGDADLARTGERLVEMTNGCICCTLRDDLLEEVRRLAEAGRFDYLVIEGTGIAEPLPIAATFSFRDGENRSLSDVARLDTMVTVVDAVNLTRDYGSRDFLSDRGETAGEEDERTLVDLLVDQIEFADVIVLNKVGDATPGQRESARTIVKALNPTARLIETDFCRVEPEAILDTGLFDEEEAARHPLWYKELFGHADHVPETEEYGITSFVYRARRPFHPEKFSAFLARTWPGLIRAKGHCWLATRPDWVGEMSLAGAICRTEALGFWWAAVPRAQWPQHESWKGLIARHWHRVWGDRRQELVFIGAGLDEATIRAALDECLVGRPDALRFNPADFAGLADPFPTWRRAMAA</sequence>
<comment type="catalytic activity">
    <reaction evidence="6">
        <text>GTP + H2O = GDP + phosphate + H(+)</text>
        <dbReference type="Rhea" id="RHEA:19669"/>
        <dbReference type="ChEBI" id="CHEBI:15377"/>
        <dbReference type="ChEBI" id="CHEBI:15378"/>
        <dbReference type="ChEBI" id="CHEBI:37565"/>
        <dbReference type="ChEBI" id="CHEBI:43474"/>
        <dbReference type="ChEBI" id="CHEBI:58189"/>
    </reaction>
    <physiologicalReaction direction="left-to-right" evidence="6">
        <dbReference type="Rhea" id="RHEA:19670"/>
    </physiologicalReaction>
</comment>
<evidence type="ECO:0000259" key="7">
    <source>
        <dbReference type="SMART" id="SM00833"/>
    </source>
</evidence>
<evidence type="ECO:0000256" key="5">
    <source>
        <dbReference type="ARBA" id="ARBA00045658"/>
    </source>
</evidence>
<dbReference type="PANTHER" id="PTHR43603">
    <property type="entry name" value="COBW DOMAIN-CONTAINING PROTEIN DDB_G0274527"/>
    <property type="match status" value="1"/>
</dbReference>
<dbReference type="RefSeq" id="WP_071923086.1">
    <property type="nucleotide sequence ID" value="NZ_CP018095.1"/>
</dbReference>
<dbReference type="PANTHER" id="PTHR43603:SF1">
    <property type="entry name" value="ZINC-REGULATED GTPASE METALLOPROTEIN ACTIVATOR 1"/>
    <property type="match status" value="1"/>
</dbReference>
<dbReference type="Proteomes" id="UP000182703">
    <property type="component" value="Chromosome"/>
</dbReference>
<dbReference type="SUPFAM" id="SSF52540">
    <property type="entry name" value="P-loop containing nucleoside triphosphate hydrolases"/>
    <property type="match status" value="1"/>
</dbReference>
<keyword evidence="2" id="KW-0378">Hydrolase</keyword>
<evidence type="ECO:0000256" key="3">
    <source>
        <dbReference type="ARBA" id="ARBA00023186"/>
    </source>
</evidence>
<dbReference type="InterPro" id="IPR011629">
    <property type="entry name" value="CobW-like_C"/>
</dbReference>
<keyword evidence="1" id="KW-0547">Nucleotide-binding</keyword>
<name>A0AAC9JPU2_9HYPH</name>
<organism evidence="8 9">
    <name type="scientific">Chelatococcus daeguensis</name>
    <dbReference type="NCBI Taxonomy" id="444444"/>
    <lineage>
        <taxon>Bacteria</taxon>
        <taxon>Pseudomonadati</taxon>
        <taxon>Pseudomonadota</taxon>
        <taxon>Alphaproteobacteria</taxon>
        <taxon>Hyphomicrobiales</taxon>
        <taxon>Chelatococcaceae</taxon>
        <taxon>Chelatococcus</taxon>
    </lineage>
</organism>
<evidence type="ECO:0000313" key="8">
    <source>
        <dbReference type="EMBL" id="APF36099.1"/>
    </source>
</evidence>
<dbReference type="AlphaFoldDB" id="A0AAC9JPU2"/>
<evidence type="ECO:0000256" key="6">
    <source>
        <dbReference type="ARBA" id="ARBA00049117"/>
    </source>
</evidence>
<dbReference type="InterPro" id="IPR027417">
    <property type="entry name" value="P-loop_NTPase"/>
</dbReference>
<dbReference type="KEGG" id="cdq:BOQ54_01105"/>
<evidence type="ECO:0000256" key="1">
    <source>
        <dbReference type="ARBA" id="ARBA00022741"/>
    </source>
</evidence>
<dbReference type="CDD" id="cd03112">
    <property type="entry name" value="CobW-like"/>
    <property type="match status" value="1"/>
</dbReference>
<dbReference type="Pfam" id="PF02492">
    <property type="entry name" value="cobW"/>
    <property type="match status" value="1"/>
</dbReference>
<comment type="similarity">
    <text evidence="4">Belongs to the SIMIBI class G3E GTPase family. ZNG1 subfamily.</text>
</comment>
<comment type="function">
    <text evidence="5">Zinc chaperone that directly transfers zinc cofactor to target proteins, thereby activating them. Zinc is transferred from the CXCC motif in the GTPase domain to the zinc binding site in target proteins in a process requiring GTP hydrolysis.</text>
</comment>
<proteinExistence type="inferred from homology"/>
<gene>
    <name evidence="8" type="ORF">BOQ54_01105</name>
</gene>
<dbReference type="GO" id="GO:0000166">
    <property type="term" value="F:nucleotide binding"/>
    <property type="evidence" value="ECO:0007669"/>
    <property type="project" value="UniProtKB-KW"/>
</dbReference>
<dbReference type="InterPro" id="IPR003495">
    <property type="entry name" value="CobW/HypB/UreG_nucleotide-bd"/>
</dbReference>
<dbReference type="EMBL" id="CP018095">
    <property type="protein sequence ID" value="APF36099.1"/>
    <property type="molecule type" value="Genomic_DNA"/>
</dbReference>
<dbReference type="Pfam" id="PF07683">
    <property type="entry name" value="CobW_C"/>
    <property type="match status" value="1"/>
</dbReference>
<reference evidence="8 9" key="1">
    <citation type="submission" date="2016-11" db="EMBL/GenBank/DDBJ databases">
        <title>Complete genome sequence of the aerobically denitrifying bacterium Chelatococcus daeguensis TAD1.</title>
        <authorList>
            <person name="Yang Y."/>
            <person name="Huang S."/>
            <person name="Lin E."/>
        </authorList>
    </citation>
    <scope>NUCLEOTIDE SEQUENCE [LARGE SCALE GENOMIC DNA]</scope>
    <source>
        <strain evidence="8 9">TAD1</strain>
    </source>
</reference>
<keyword evidence="9" id="KW-1185">Reference proteome</keyword>
<evidence type="ECO:0000313" key="9">
    <source>
        <dbReference type="Proteomes" id="UP000182703"/>
    </source>
</evidence>
<accession>A0AAC9JPU2</accession>
<dbReference type="GO" id="GO:0016787">
    <property type="term" value="F:hydrolase activity"/>
    <property type="evidence" value="ECO:0007669"/>
    <property type="project" value="UniProtKB-KW"/>
</dbReference>
<dbReference type="InterPro" id="IPR051927">
    <property type="entry name" value="Zn_Chap_cDPG_Synth"/>
</dbReference>
<evidence type="ECO:0000256" key="2">
    <source>
        <dbReference type="ARBA" id="ARBA00022801"/>
    </source>
</evidence>
<dbReference type="Gene3D" id="3.40.50.300">
    <property type="entry name" value="P-loop containing nucleotide triphosphate hydrolases"/>
    <property type="match status" value="1"/>
</dbReference>
<dbReference type="InterPro" id="IPR036627">
    <property type="entry name" value="CobW-likC_sf"/>
</dbReference>
<keyword evidence="3" id="KW-0143">Chaperone</keyword>
<dbReference type="SMART" id="SM00833">
    <property type="entry name" value="CobW_C"/>
    <property type="match status" value="1"/>
</dbReference>
<protein>
    <submittedName>
        <fullName evidence="8">4-hydroxytetrahydrobiopterin dehydratase</fullName>
    </submittedName>
</protein>
<feature type="domain" description="CobW C-terminal" evidence="7">
    <location>
        <begin position="261"/>
        <end position="376"/>
    </location>
</feature>
<dbReference type="Gene3D" id="3.30.1220.10">
    <property type="entry name" value="CobW-like, C-terminal domain"/>
    <property type="match status" value="1"/>
</dbReference>
<evidence type="ECO:0000256" key="4">
    <source>
        <dbReference type="ARBA" id="ARBA00034320"/>
    </source>
</evidence>